<evidence type="ECO:0000256" key="4">
    <source>
        <dbReference type="ARBA" id="ARBA00022741"/>
    </source>
</evidence>
<dbReference type="GO" id="GO:0005743">
    <property type="term" value="C:mitochondrial inner membrane"/>
    <property type="evidence" value="ECO:0007669"/>
    <property type="project" value="UniProtKB-SubCell"/>
</dbReference>
<dbReference type="GO" id="GO:0042776">
    <property type="term" value="P:proton motive force-driven mitochondrial ATP synthesis"/>
    <property type="evidence" value="ECO:0007669"/>
    <property type="project" value="Ensembl"/>
</dbReference>
<evidence type="ECO:0000256" key="8">
    <source>
        <dbReference type="ARBA" id="ARBA00022946"/>
    </source>
</evidence>
<gene>
    <name evidence="20" type="primary">ATP5F1B</name>
</gene>
<dbReference type="GO" id="GO:0046961">
    <property type="term" value="F:proton-transporting ATPase activity, rotational mechanism"/>
    <property type="evidence" value="ECO:0007669"/>
    <property type="project" value="Ensembl"/>
</dbReference>
<comment type="function">
    <text evidence="16">Catalytic subunit beta, of the mitochondrial membrane ATP synthase complex (F(1)F(0) ATP synthase or Complex V) that produces ATP from ADP in the presence of a proton gradient across the membrane which is generated by electron transport complexes of the respiratory chain. ATP synthase complex consist of a soluble F(1) head domain - the catalytic core - and a membrane F(1) domain - the membrane proton channel. These two domains are linked by a central stalk rotating inside the F(1) region and a stationary peripheral stalk. During catalysis, ATP synthesis in the catalytic domain of F(1) is coupled via a rotary mechanism of the central stalk subunits to proton translocation. In vivo, can only synthesize ATP although its ATP hydrolase activity can be activated artificially in vitro. With the subunit alpha (ATP5F1A), forms the catalytic core in the F(1) domain.</text>
</comment>
<dbReference type="NCBIfam" id="TIGR01039">
    <property type="entry name" value="atpD"/>
    <property type="match status" value="1"/>
</dbReference>
<dbReference type="GO" id="GO:0043536">
    <property type="term" value="P:positive regulation of blood vessel endothelial cell migration"/>
    <property type="evidence" value="ECO:0007669"/>
    <property type="project" value="Ensembl"/>
</dbReference>
<keyword evidence="7 17" id="KW-0067">ATP-binding</keyword>
<dbReference type="PIRSF" id="PIRSF039072">
    <property type="entry name" value="ATPase_subunit_beta"/>
    <property type="match status" value="1"/>
</dbReference>
<dbReference type="InterPro" id="IPR020003">
    <property type="entry name" value="ATPase_a/bsu_AS"/>
</dbReference>
<dbReference type="SUPFAM" id="SSF52540">
    <property type="entry name" value="P-loop containing nucleoside triphosphate hydrolases"/>
    <property type="match status" value="1"/>
</dbReference>
<evidence type="ECO:0000256" key="10">
    <source>
        <dbReference type="ARBA" id="ARBA00023065"/>
    </source>
</evidence>
<keyword evidence="5" id="KW-0375">Hydrogen ion transport</keyword>
<dbReference type="GO" id="GO:0045259">
    <property type="term" value="C:proton-transporting ATP synthase complex"/>
    <property type="evidence" value="ECO:0007669"/>
    <property type="project" value="UniProtKB-KW"/>
</dbReference>
<dbReference type="GO" id="GO:0098761">
    <property type="term" value="P:cellular response to interleukin-7"/>
    <property type="evidence" value="ECO:0007669"/>
    <property type="project" value="Ensembl"/>
</dbReference>
<accession>A0A672USJ8</accession>
<dbReference type="InterPro" id="IPR036121">
    <property type="entry name" value="ATPase_F1/V1/A1_a/bsu_N_sf"/>
</dbReference>
<dbReference type="FunFam" id="3.40.50.12240:FF:000006">
    <property type="entry name" value="ATP synthase subunit beta"/>
    <property type="match status" value="1"/>
</dbReference>
<evidence type="ECO:0000256" key="9">
    <source>
        <dbReference type="ARBA" id="ARBA00022967"/>
    </source>
</evidence>
<dbReference type="GO" id="GO:0051453">
    <property type="term" value="P:regulation of intracellular pH"/>
    <property type="evidence" value="ECO:0007669"/>
    <property type="project" value="Ensembl"/>
</dbReference>
<keyword evidence="8" id="KW-0809">Transit peptide</keyword>
<dbReference type="InParanoid" id="A0A672USJ8"/>
<dbReference type="GO" id="GO:0005886">
    <property type="term" value="C:plasma membrane"/>
    <property type="evidence" value="ECO:0007669"/>
    <property type="project" value="Ensembl"/>
</dbReference>
<keyword evidence="3" id="KW-0813">Transport</keyword>
<dbReference type="InterPro" id="IPR024034">
    <property type="entry name" value="ATPase_F1/V1_b/a_C"/>
</dbReference>
<dbReference type="GO" id="GO:0006933">
    <property type="term" value="P:negative regulation of cell adhesion involved in substrate-bound cell migration"/>
    <property type="evidence" value="ECO:0007669"/>
    <property type="project" value="Ensembl"/>
</dbReference>
<dbReference type="Gene3D" id="1.10.1140.10">
    <property type="entry name" value="Bovine Mitochondrial F1-atpase, Atp Synthase Beta Chain, Chain D, domain 3"/>
    <property type="match status" value="1"/>
</dbReference>
<dbReference type="AlphaFoldDB" id="A0A672USJ8"/>
<dbReference type="FunFam" id="3.40.50.300:FF:000026">
    <property type="entry name" value="ATP synthase subunit beta"/>
    <property type="match status" value="1"/>
</dbReference>
<evidence type="ECO:0000256" key="16">
    <source>
        <dbReference type="ARBA" id="ARBA00058650"/>
    </source>
</evidence>
<evidence type="ECO:0000256" key="1">
    <source>
        <dbReference type="ARBA" id="ARBA00004273"/>
    </source>
</evidence>
<keyword evidence="10" id="KW-0406">Ion transport</keyword>
<keyword evidence="14 17" id="KW-0066">ATP synthesis</keyword>
<dbReference type="Pfam" id="PF02874">
    <property type="entry name" value="ATP-synt_ab_N"/>
    <property type="match status" value="1"/>
</dbReference>
<dbReference type="PROSITE" id="PS00152">
    <property type="entry name" value="ATPASE_ALPHA_BETA"/>
    <property type="match status" value="1"/>
</dbReference>
<evidence type="ECO:0000256" key="12">
    <source>
        <dbReference type="ARBA" id="ARBA00023136"/>
    </source>
</evidence>
<keyword evidence="4 17" id="KW-0547">Nucleotide-binding</keyword>
<evidence type="ECO:0000256" key="3">
    <source>
        <dbReference type="ARBA" id="ARBA00022448"/>
    </source>
</evidence>
<dbReference type="InterPro" id="IPR003593">
    <property type="entry name" value="AAA+_ATPase"/>
</dbReference>
<feature type="domain" description="AAA+ ATPase" evidence="19">
    <location>
        <begin position="223"/>
        <end position="407"/>
    </location>
</feature>
<feature type="compositionally biased region" description="Gly residues" evidence="18">
    <location>
        <begin position="25"/>
        <end position="36"/>
    </location>
</feature>
<dbReference type="HAMAP" id="MF_01347">
    <property type="entry name" value="ATP_synth_beta_bact"/>
    <property type="match status" value="1"/>
</dbReference>
<keyword evidence="6" id="KW-0999">Mitochondrion inner membrane</keyword>
<evidence type="ECO:0000256" key="6">
    <source>
        <dbReference type="ARBA" id="ARBA00022792"/>
    </source>
</evidence>
<protein>
    <recommendedName>
        <fullName evidence="17">ATP synthase subunit beta</fullName>
        <ecNumber evidence="17">7.1.2.2</ecNumber>
    </recommendedName>
</protein>
<dbReference type="OMA" id="SMEEGGW"/>
<reference evidence="20" key="3">
    <citation type="submission" date="2025-09" db="UniProtKB">
        <authorList>
            <consortium name="Ensembl"/>
        </authorList>
    </citation>
    <scope>IDENTIFICATION</scope>
</reference>
<dbReference type="SUPFAM" id="SSF47917">
    <property type="entry name" value="C-terminal domain of alpha and beta subunits of F1 ATP synthase"/>
    <property type="match status" value="1"/>
</dbReference>
<dbReference type="InterPro" id="IPR027417">
    <property type="entry name" value="P-loop_NTPase"/>
</dbReference>
<dbReference type="FunFam" id="1.10.1140.10:FF:000001">
    <property type="entry name" value="ATP synthase subunit beta"/>
    <property type="match status" value="1"/>
</dbReference>
<evidence type="ECO:0000259" key="19">
    <source>
        <dbReference type="SMART" id="SM00382"/>
    </source>
</evidence>
<dbReference type="Ensembl" id="ENSSHBT00005022033.1">
    <property type="protein sequence ID" value="ENSSHBP00005018431.1"/>
    <property type="gene ID" value="ENSSHBG00005015903.1"/>
</dbReference>
<dbReference type="InterPro" id="IPR005722">
    <property type="entry name" value="ATP_synth_F1_bsu"/>
</dbReference>
<dbReference type="GO" id="GO:0042645">
    <property type="term" value="C:mitochondrial nucleoid"/>
    <property type="evidence" value="ECO:0007669"/>
    <property type="project" value="Ensembl"/>
</dbReference>
<evidence type="ECO:0000256" key="13">
    <source>
        <dbReference type="ARBA" id="ARBA00023196"/>
    </source>
</evidence>
<feature type="compositionally biased region" description="Low complexity" evidence="18">
    <location>
        <begin position="53"/>
        <end position="79"/>
    </location>
</feature>
<dbReference type="SUPFAM" id="SSF50615">
    <property type="entry name" value="N-terminal domain of alpha and beta subunits of F1 ATP synthase"/>
    <property type="match status" value="1"/>
</dbReference>
<dbReference type="GO" id="GO:0009986">
    <property type="term" value="C:cell surface"/>
    <property type="evidence" value="ECO:0007669"/>
    <property type="project" value="Ensembl"/>
</dbReference>
<dbReference type="Pfam" id="PF22919">
    <property type="entry name" value="ATP-synt_VA_C"/>
    <property type="match status" value="1"/>
</dbReference>
<comment type="similarity">
    <text evidence="2">Belongs to the ATPase alpha/beta chains family.</text>
</comment>
<dbReference type="Proteomes" id="UP000472266">
    <property type="component" value="Chromosome 23"/>
</dbReference>
<dbReference type="GO" id="GO:0046933">
    <property type="term" value="F:proton-transporting ATP synthase activity, rotational mechanism"/>
    <property type="evidence" value="ECO:0007669"/>
    <property type="project" value="Ensembl"/>
</dbReference>
<dbReference type="InterPro" id="IPR050053">
    <property type="entry name" value="ATPase_alpha/beta_chains"/>
</dbReference>
<dbReference type="GO" id="GO:0005524">
    <property type="term" value="F:ATP binding"/>
    <property type="evidence" value="ECO:0007669"/>
    <property type="project" value="UniProtKB-KW"/>
</dbReference>
<keyword evidence="13 17" id="KW-0139">CF(1)</keyword>
<comment type="catalytic activity">
    <reaction evidence="15">
        <text>ATP + H2O + 4 H(+)(in) = ADP + phosphate + 5 H(+)(out)</text>
        <dbReference type="Rhea" id="RHEA:57720"/>
        <dbReference type="ChEBI" id="CHEBI:15377"/>
        <dbReference type="ChEBI" id="CHEBI:15378"/>
        <dbReference type="ChEBI" id="CHEBI:30616"/>
        <dbReference type="ChEBI" id="CHEBI:43474"/>
        <dbReference type="ChEBI" id="CHEBI:456216"/>
        <dbReference type="EC" id="7.1.2.2"/>
    </reaction>
    <physiologicalReaction direction="right-to-left" evidence="15">
        <dbReference type="Rhea" id="RHEA:57722"/>
    </physiologicalReaction>
</comment>
<proteinExistence type="inferred from homology"/>
<dbReference type="Pfam" id="PF00006">
    <property type="entry name" value="ATP-synt_ab"/>
    <property type="match status" value="1"/>
</dbReference>
<dbReference type="SMART" id="SM00382">
    <property type="entry name" value="AAA"/>
    <property type="match status" value="1"/>
</dbReference>
<dbReference type="EC" id="7.1.2.2" evidence="17"/>
<dbReference type="Gene3D" id="2.40.10.170">
    <property type="match status" value="1"/>
</dbReference>
<dbReference type="FunFam" id="2.40.10.170:FF:000004">
    <property type="entry name" value="ATP synthase subunit beta"/>
    <property type="match status" value="1"/>
</dbReference>
<dbReference type="InterPro" id="IPR004100">
    <property type="entry name" value="ATPase_F1/V1/A1_a/bsu_N"/>
</dbReference>
<dbReference type="GO" id="GO:0043532">
    <property type="term" value="F:angiostatin binding"/>
    <property type="evidence" value="ECO:0007669"/>
    <property type="project" value="Ensembl"/>
</dbReference>
<evidence type="ECO:0000256" key="18">
    <source>
        <dbReference type="SAM" id="MobiDB-lite"/>
    </source>
</evidence>
<evidence type="ECO:0000256" key="17">
    <source>
        <dbReference type="RuleBase" id="RU003553"/>
    </source>
</evidence>
<evidence type="ECO:0000313" key="20">
    <source>
        <dbReference type="Ensembl" id="ENSSHBP00005018431.1"/>
    </source>
</evidence>
<feature type="region of interest" description="Disordered" evidence="18">
    <location>
        <begin position="1"/>
        <end position="79"/>
    </location>
</feature>
<keyword evidence="12" id="KW-0472">Membrane</keyword>
<dbReference type="PANTHER" id="PTHR15184">
    <property type="entry name" value="ATP SYNTHASE"/>
    <property type="match status" value="1"/>
</dbReference>
<organism evidence="20 21">
    <name type="scientific">Strigops habroptila</name>
    <name type="common">Kakapo</name>
    <dbReference type="NCBI Taxonomy" id="2489341"/>
    <lineage>
        <taxon>Eukaryota</taxon>
        <taxon>Metazoa</taxon>
        <taxon>Chordata</taxon>
        <taxon>Craniata</taxon>
        <taxon>Vertebrata</taxon>
        <taxon>Euteleostomi</taxon>
        <taxon>Archelosauria</taxon>
        <taxon>Archosauria</taxon>
        <taxon>Dinosauria</taxon>
        <taxon>Saurischia</taxon>
        <taxon>Theropoda</taxon>
        <taxon>Coelurosauria</taxon>
        <taxon>Aves</taxon>
        <taxon>Neognathae</taxon>
        <taxon>Neoaves</taxon>
        <taxon>Telluraves</taxon>
        <taxon>Australaves</taxon>
        <taxon>Psittaciformes</taxon>
        <taxon>Psittacidae</taxon>
        <taxon>Strigops</taxon>
    </lineage>
</organism>
<keyword evidence="21" id="KW-1185">Reference proteome</keyword>
<reference evidence="20" key="2">
    <citation type="submission" date="2025-08" db="UniProtKB">
        <authorList>
            <consortium name="Ensembl"/>
        </authorList>
    </citation>
    <scope>IDENTIFICATION</scope>
</reference>
<dbReference type="GO" id="GO:0006629">
    <property type="term" value="P:lipid metabolic process"/>
    <property type="evidence" value="ECO:0007669"/>
    <property type="project" value="Ensembl"/>
</dbReference>
<evidence type="ECO:0000256" key="2">
    <source>
        <dbReference type="ARBA" id="ARBA00008936"/>
    </source>
</evidence>
<comment type="function">
    <text evidence="17">Produces ATP from ADP in the presence of a proton gradient across the membrane.</text>
</comment>
<dbReference type="InterPro" id="IPR055190">
    <property type="entry name" value="ATP-synt_VA_C"/>
</dbReference>
<sequence>MHRGGAPIAPWRVQVHRGGPRLHRGGGGAGYRGGSRGSPVVPQPHRGGRSCRSPPDLDSSLLSSPAPGRDYAAPAAPAAKAGSSTGRIVAVIGAVVDVQFDEGLPPILNALEVQGRETRLVLEVAQHLGENTVRTIAMDGTEGLVRGQKVLDSGAPIRIPVGPETLGRIMNVIGEPIDERGPITTKQFAAIHAEAPEFVEMSVEQEILVTGIKVVDLLAPYAKGGKIGLFGGAGVGKTVLIMELINNVAKAHGGYSVFAGVGERTREGNDLYHEMIESGVINLKDATSKVALVYGQMNEPPGARARVALTGLTVAEYFRDQEGQDVLLFIDNIFRFTQAGSEVSALLGRIPSAVGYQPTLATDMGTMQERITTTRKGSITSVQAIYVPADDLTDPAPATTFAHLDATTVLSRAIAELGIYPAVDPLDSTSRIMDPNIVGPEHYDVARGVQKILQDYKSLQDIIAILGMDELSEEDKLTVARARKIQRFLSQPFQVAEVFTGHMGKLVPLQETIKGFKQILAGEYDHLPEQAFYMVGPIEEAVAKAEKLAEEHA</sequence>
<keyword evidence="11" id="KW-0496">Mitochondrion</keyword>
<comment type="subunit">
    <text evidence="17">F-type ATPases have 2 components, CF(1) - the catalytic core - and CF(0) - the membrane proton channel. CF(1) and CF(0) have multiple subunits.</text>
</comment>
<dbReference type="CDD" id="cd18115">
    <property type="entry name" value="ATP-synt_F1_beta_N"/>
    <property type="match status" value="1"/>
</dbReference>
<dbReference type="GO" id="GO:0001525">
    <property type="term" value="P:angiogenesis"/>
    <property type="evidence" value="ECO:0007669"/>
    <property type="project" value="Ensembl"/>
</dbReference>
<evidence type="ECO:0000256" key="14">
    <source>
        <dbReference type="ARBA" id="ARBA00023310"/>
    </source>
</evidence>
<dbReference type="CDD" id="cd18110">
    <property type="entry name" value="ATP-synt_F1_beta_C"/>
    <property type="match status" value="1"/>
</dbReference>
<evidence type="ECO:0000313" key="21">
    <source>
        <dbReference type="Proteomes" id="UP000472266"/>
    </source>
</evidence>
<evidence type="ECO:0000256" key="11">
    <source>
        <dbReference type="ARBA" id="ARBA00023128"/>
    </source>
</evidence>
<reference evidence="20 21" key="1">
    <citation type="submission" date="2019-11" db="EMBL/GenBank/DDBJ databases">
        <title>Strigops habroptila (kakapo) genome, bStrHab1, primary haplotype, v2.</title>
        <authorList>
            <person name="Jarvis E.D."/>
            <person name="Howard J."/>
            <person name="Rhie A."/>
            <person name="Phillippy A."/>
            <person name="Korlach J."/>
            <person name="Digby A."/>
            <person name="Iorns D."/>
            <person name="Eason D."/>
            <person name="Robertson B."/>
            <person name="Raemaekers T."/>
            <person name="Howe K."/>
            <person name="Lewin H."/>
            <person name="Damas J."/>
            <person name="Hastie A."/>
            <person name="Tracey A."/>
            <person name="Chow W."/>
            <person name="Fedrigo O."/>
        </authorList>
    </citation>
    <scope>NUCLEOTIDE SEQUENCE [LARGE SCALE GENOMIC DNA]</scope>
</reference>
<evidence type="ECO:0000256" key="7">
    <source>
        <dbReference type="ARBA" id="ARBA00022840"/>
    </source>
</evidence>
<dbReference type="CDD" id="cd01133">
    <property type="entry name" value="F1-ATPase_beta_CD"/>
    <property type="match status" value="1"/>
</dbReference>
<evidence type="ECO:0000256" key="5">
    <source>
        <dbReference type="ARBA" id="ARBA00022781"/>
    </source>
</evidence>
<name>A0A672USJ8_STRHB</name>
<dbReference type="PANTHER" id="PTHR15184:SF71">
    <property type="entry name" value="ATP SYNTHASE SUBUNIT BETA, MITOCHONDRIAL"/>
    <property type="match status" value="1"/>
</dbReference>
<dbReference type="FunCoup" id="A0A672USJ8">
    <property type="interactions" value="774"/>
</dbReference>
<dbReference type="Gene3D" id="3.40.50.300">
    <property type="entry name" value="P-loop containing nucleotide triphosphate hydrolases"/>
    <property type="match status" value="1"/>
</dbReference>
<dbReference type="InterPro" id="IPR000194">
    <property type="entry name" value="ATPase_F1/V1/A1_a/bsu_nucl-bd"/>
</dbReference>
<feature type="compositionally biased region" description="Basic residues" evidence="18">
    <location>
        <begin position="14"/>
        <end position="24"/>
    </location>
</feature>
<evidence type="ECO:0000256" key="15">
    <source>
        <dbReference type="ARBA" id="ARBA00048368"/>
    </source>
</evidence>
<dbReference type="GeneTree" id="ENSGT00550000074800"/>
<comment type="subcellular location">
    <subcellularLocation>
        <location evidence="1">Mitochondrion inner membrane</location>
    </subcellularLocation>
</comment>
<keyword evidence="9" id="KW-1278">Translocase</keyword>
<dbReference type="GO" id="GO:0042288">
    <property type="term" value="F:MHC class I protein binding"/>
    <property type="evidence" value="ECO:0007669"/>
    <property type="project" value="Ensembl"/>
</dbReference>